<dbReference type="Proteomes" id="UP000694871">
    <property type="component" value="Unplaced"/>
</dbReference>
<accession>A0ABM1L2E1</accession>
<feature type="region of interest" description="Disordered" evidence="1">
    <location>
        <begin position="353"/>
        <end position="372"/>
    </location>
</feature>
<dbReference type="GeneID" id="107121675"/>
<evidence type="ECO:0000313" key="3">
    <source>
        <dbReference type="RefSeq" id="XP_015280128.1"/>
    </source>
</evidence>
<gene>
    <name evidence="3" type="primary">LOC107121675</name>
</gene>
<organism evidence="2 3">
    <name type="scientific">Gekko japonicus</name>
    <name type="common">Schlegel's Japanese gecko</name>
    <dbReference type="NCBI Taxonomy" id="146911"/>
    <lineage>
        <taxon>Eukaryota</taxon>
        <taxon>Metazoa</taxon>
        <taxon>Chordata</taxon>
        <taxon>Craniata</taxon>
        <taxon>Vertebrata</taxon>
        <taxon>Euteleostomi</taxon>
        <taxon>Lepidosauria</taxon>
        <taxon>Squamata</taxon>
        <taxon>Bifurcata</taxon>
        <taxon>Gekkota</taxon>
        <taxon>Gekkonidae</taxon>
        <taxon>Gekkoninae</taxon>
        <taxon>Gekko</taxon>
    </lineage>
</organism>
<dbReference type="PANTHER" id="PTHR34828:SF1">
    <property type="entry name" value="TESTIS-EXPRESSED PROTEIN 45"/>
    <property type="match status" value="1"/>
</dbReference>
<evidence type="ECO:0000313" key="2">
    <source>
        <dbReference type="Proteomes" id="UP000694871"/>
    </source>
</evidence>
<sequence>MEEPLCPEISAPLHGPSFLQASHFQLGFDRRPEGSTVVSPYRFDYPPRWGTYLREPILPPECAGVLNQDMGDPWETKSEYLVSYPAWPLAARPAICPPASCIQMHTDPRHHVFTSTTQEIYTCPSKALPTQLRRVDKWDDNIPGGDKEKVPLPPSLYQQSYPAHKGLSSAVRAPNQHLGSDSTLKGDGGVRFDSSYRSQYKGEWGPPPKRCHEGLISVVFGDPRCRDAVSEQRHAYPAHHPADLCCSAAERAARQPFQTDIQAGDGLRRFSTTMREAFRQKEAGRPSISYPHRNMSSILRGDESAQRNKGNVTTSAFYYREPGIRDLRPPQPSSRKEQGTLHLGDRRLGSFSTTQQSDYRQLPKTPTVYPKSNDLMKSNIAFNFPDTGTSTTTQDMLIPHQLRKHQIPEELIQKIKHSHLVHPWQGQRWFSTEQREAYVDKYGGPVLLAVGDSQCSSVPLGTMKAFRHRTKWAPGIQAQEIPAQKQ</sequence>
<name>A0ABM1L2E1_GEKJA</name>
<evidence type="ECO:0000256" key="1">
    <source>
        <dbReference type="SAM" id="MobiDB-lite"/>
    </source>
</evidence>
<feature type="region of interest" description="Disordered" evidence="1">
    <location>
        <begin position="323"/>
        <end position="342"/>
    </location>
</feature>
<dbReference type="Pfam" id="PF15373">
    <property type="entry name" value="SAXO5-like"/>
    <property type="match status" value="1"/>
</dbReference>
<reference evidence="3" key="1">
    <citation type="submission" date="2025-08" db="UniProtKB">
        <authorList>
            <consortium name="RefSeq"/>
        </authorList>
    </citation>
    <scope>IDENTIFICATION</scope>
</reference>
<proteinExistence type="predicted"/>
<dbReference type="RefSeq" id="XP_015280128.1">
    <property type="nucleotide sequence ID" value="XM_015424642.1"/>
</dbReference>
<protein>
    <submittedName>
        <fullName evidence="3">Uncharacterized protein C19orf45 homolog</fullName>
    </submittedName>
</protein>
<keyword evidence="2" id="KW-1185">Reference proteome</keyword>
<dbReference type="InterPro" id="IPR028001">
    <property type="entry name" value="SAXO5"/>
</dbReference>
<dbReference type="PANTHER" id="PTHR34828">
    <property type="entry name" value="TESTIS-EXPRESSED PROTEIN 45"/>
    <property type="match status" value="1"/>
</dbReference>